<dbReference type="EMBL" id="CP014167">
    <property type="protein sequence ID" value="ANS76494.1"/>
    <property type="molecule type" value="Genomic_DNA"/>
</dbReference>
<proteinExistence type="predicted"/>
<sequence length="160" mass="19532">MNLRKFGPKYYDYLEYVTETTSIKKNWEFIRGEIDPTLLDNRRIFNERNPLRNDIRDEHLYTHKFYHFDYDYKAIQRDSSLVIHDDSSTYKMKIPAETIEKIRNIVLFFVSNLFIPIAHKNEHTEYLKKIHRKNKDMIIKNRLIKKKAVKELKELVRHVS</sequence>
<protein>
    <submittedName>
        <fullName evidence="1">Uncharacterized protein</fullName>
    </submittedName>
</protein>
<evidence type="ECO:0000313" key="2">
    <source>
        <dbReference type="Proteomes" id="UP000092573"/>
    </source>
</evidence>
<name>A0A1B1N4Z6_9BACL</name>
<organism evidence="1 2">
    <name type="scientific">Paenibacillus yonginensis</name>
    <dbReference type="NCBI Taxonomy" id="1462996"/>
    <lineage>
        <taxon>Bacteria</taxon>
        <taxon>Bacillati</taxon>
        <taxon>Bacillota</taxon>
        <taxon>Bacilli</taxon>
        <taxon>Bacillales</taxon>
        <taxon>Paenibacillaceae</taxon>
        <taxon>Paenibacillus</taxon>
    </lineage>
</organism>
<reference evidence="1 2" key="1">
    <citation type="submission" date="2016-01" db="EMBL/GenBank/DDBJ databases">
        <title>Complete Genome Sequence of Paenibacillus yonginensis DCY84, a novel Plant Growth-Promoting Bacteria with Elicitation of Induced Systemic Resistance.</title>
        <authorList>
            <person name="Kim Y.J."/>
            <person name="Yang D.C."/>
            <person name="Sukweenadhi J."/>
        </authorList>
    </citation>
    <scope>NUCLEOTIDE SEQUENCE [LARGE SCALE GENOMIC DNA]</scope>
    <source>
        <strain evidence="1 2">DCY84</strain>
    </source>
</reference>
<evidence type="ECO:0000313" key="1">
    <source>
        <dbReference type="EMBL" id="ANS76494.1"/>
    </source>
</evidence>
<accession>A0A1B1N4Z6</accession>
<dbReference type="AlphaFoldDB" id="A0A1B1N4Z6"/>
<dbReference type="RefSeq" id="WP_068699203.1">
    <property type="nucleotide sequence ID" value="NZ_CP014167.1"/>
</dbReference>
<dbReference type="KEGG" id="pyg:AWM70_19515"/>
<dbReference type="OrthoDB" id="3035080at2"/>
<keyword evidence="2" id="KW-1185">Reference proteome</keyword>
<dbReference type="Proteomes" id="UP000092573">
    <property type="component" value="Chromosome"/>
</dbReference>
<gene>
    <name evidence="1" type="ORF">AWM70_19515</name>
</gene>